<dbReference type="InterPro" id="IPR002934">
    <property type="entry name" value="Polymerase_NTP_transf_dom"/>
</dbReference>
<reference evidence="2" key="2">
    <citation type="submission" date="2021-04" db="EMBL/GenBank/DDBJ databases">
        <authorList>
            <person name="Gilroy R."/>
        </authorList>
    </citation>
    <scope>NUCLEOTIDE SEQUENCE</scope>
    <source>
        <strain evidence="2">ChiSxjej6B18-287</strain>
    </source>
</reference>
<reference evidence="2" key="1">
    <citation type="journal article" date="2021" name="PeerJ">
        <title>Extensive microbial diversity within the chicken gut microbiome revealed by metagenomics and culture.</title>
        <authorList>
            <person name="Gilroy R."/>
            <person name="Ravi A."/>
            <person name="Getino M."/>
            <person name="Pursley I."/>
            <person name="Horton D.L."/>
            <person name="Alikhan N.F."/>
            <person name="Baker D."/>
            <person name="Gharbi K."/>
            <person name="Hall N."/>
            <person name="Watson M."/>
            <person name="Adriaenssens E.M."/>
            <person name="Foster-Nyarko E."/>
            <person name="Jarju S."/>
            <person name="Secka A."/>
            <person name="Antonio M."/>
            <person name="Oren A."/>
            <person name="Chaudhuri R.R."/>
            <person name="La Ragione R."/>
            <person name="Hildebrand F."/>
            <person name="Pallen M.J."/>
        </authorList>
    </citation>
    <scope>NUCLEOTIDE SEQUENCE</scope>
    <source>
        <strain evidence="2">ChiSxjej6B18-287</strain>
    </source>
</reference>
<evidence type="ECO:0000259" key="1">
    <source>
        <dbReference type="Pfam" id="PF01909"/>
    </source>
</evidence>
<dbReference type="InterPro" id="IPR052548">
    <property type="entry name" value="Type_VII_TA_antitoxin"/>
</dbReference>
<dbReference type="SUPFAM" id="SSF81301">
    <property type="entry name" value="Nucleotidyltransferase"/>
    <property type="match status" value="1"/>
</dbReference>
<accession>A0A9D2N448</accession>
<name>A0A9D2N448_9FIRM</name>
<dbReference type="PANTHER" id="PTHR33933">
    <property type="entry name" value="NUCLEOTIDYLTRANSFERASE"/>
    <property type="match status" value="1"/>
</dbReference>
<feature type="domain" description="Polymerase nucleotidyl transferase" evidence="1">
    <location>
        <begin position="5"/>
        <end position="78"/>
    </location>
</feature>
<proteinExistence type="predicted"/>
<protein>
    <submittedName>
        <fullName evidence="2">Nucleotidyltransferase domain-containing protein</fullName>
    </submittedName>
</protein>
<dbReference type="Proteomes" id="UP000823893">
    <property type="component" value="Unassembled WGS sequence"/>
</dbReference>
<dbReference type="EMBL" id="DWWV01000084">
    <property type="protein sequence ID" value="HJC10491.1"/>
    <property type="molecule type" value="Genomic_DNA"/>
</dbReference>
<organism evidence="2 3">
    <name type="scientific">Candidatus Blautia merdigallinarum</name>
    <dbReference type="NCBI Taxonomy" id="2838495"/>
    <lineage>
        <taxon>Bacteria</taxon>
        <taxon>Bacillati</taxon>
        <taxon>Bacillota</taxon>
        <taxon>Clostridia</taxon>
        <taxon>Lachnospirales</taxon>
        <taxon>Lachnospiraceae</taxon>
        <taxon>Blautia</taxon>
    </lineage>
</organism>
<dbReference type="InterPro" id="IPR043519">
    <property type="entry name" value="NT_sf"/>
</dbReference>
<gene>
    <name evidence="2" type="ORF">H9935_06700</name>
</gene>
<comment type="caution">
    <text evidence="2">The sequence shown here is derived from an EMBL/GenBank/DDBJ whole genome shotgun (WGS) entry which is preliminary data.</text>
</comment>
<dbReference type="Pfam" id="PF01909">
    <property type="entry name" value="NTP_transf_2"/>
    <property type="match status" value="1"/>
</dbReference>
<evidence type="ECO:0000313" key="3">
    <source>
        <dbReference type="Proteomes" id="UP000823893"/>
    </source>
</evidence>
<dbReference type="AlphaFoldDB" id="A0A9D2N448"/>
<dbReference type="PANTHER" id="PTHR33933:SF3">
    <property type="entry name" value="PROTEIN ADENYLYLTRANSFERASE MJ0604-RELATED"/>
    <property type="match status" value="1"/>
</dbReference>
<dbReference type="CDD" id="cd05403">
    <property type="entry name" value="NT_KNTase_like"/>
    <property type="match status" value="1"/>
</dbReference>
<sequence length="104" mass="12153">MAEQKILCSRLARYVKELYIYGSAARGAEKWNSDIDLLLVLDPEKKGNREIKREIIYLKGSITEEDIDAPEIDLKVVFGDDWKKSSQTYYKNILQEGKQIWQKI</sequence>
<evidence type="ECO:0000313" key="2">
    <source>
        <dbReference type="EMBL" id="HJC10491.1"/>
    </source>
</evidence>
<dbReference type="Gene3D" id="3.30.460.10">
    <property type="entry name" value="Beta Polymerase, domain 2"/>
    <property type="match status" value="1"/>
</dbReference>
<dbReference type="GO" id="GO:0016779">
    <property type="term" value="F:nucleotidyltransferase activity"/>
    <property type="evidence" value="ECO:0007669"/>
    <property type="project" value="InterPro"/>
</dbReference>